<protein>
    <recommendedName>
        <fullName evidence="1">Methyltransferase type 11 domain-containing protein</fullName>
    </recommendedName>
</protein>
<accession>A0A0K1JKG3</accession>
<dbReference type="InterPro" id="IPR013216">
    <property type="entry name" value="Methyltransf_11"/>
</dbReference>
<dbReference type="STRING" id="571913.VV02_17255"/>
<dbReference type="GO" id="GO:0008757">
    <property type="term" value="F:S-adenosylmethionine-dependent methyltransferase activity"/>
    <property type="evidence" value="ECO:0007669"/>
    <property type="project" value="InterPro"/>
</dbReference>
<dbReference type="PATRIC" id="fig|571913.6.peg.3500"/>
<dbReference type="InterPro" id="IPR029063">
    <property type="entry name" value="SAM-dependent_MTases_sf"/>
</dbReference>
<dbReference type="EMBL" id="CP011112">
    <property type="protein sequence ID" value="AKU17197.1"/>
    <property type="molecule type" value="Genomic_DNA"/>
</dbReference>
<dbReference type="PANTHER" id="PTHR43591">
    <property type="entry name" value="METHYLTRANSFERASE"/>
    <property type="match status" value="1"/>
</dbReference>
<dbReference type="Proteomes" id="UP000066480">
    <property type="component" value="Chromosome"/>
</dbReference>
<proteinExistence type="predicted"/>
<dbReference type="AlphaFoldDB" id="A0A0K1JKG3"/>
<dbReference type="RefSeq" id="WP_052593429.1">
    <property type="nucleotide sequence ID" value="NZ_CP011112.1"/>
</dbReference>
<organism evidence="2 3">
    <name type="scientific">Luteipulveratus mongoliensis</name>
    <dbReference type="NCBI Taxonomy" id="571913"/>
    <lineage>
        <taxon>Bacteria</taxon>
        <taxon>Bacillati</taxon>
        <taxon>Actinomycetota</taxon>
        <taxon>Actinomycetes</taxon>
        <taxon>Micrococcales</taxon>
        <taxon>Dermacoccaceae</taxon>
        <taxon>Luteipulveratus</taxon>
    </lineage>
</organism>
<evidence type="ECO:0000259" key="1">
    <source>
        <dbReference type="Pfam" id="PF08241"/>
    </source>
</evidence>
<evidence type="ECO:0000313" key="2">
    <source>
        <dbReference type="EMBL" id="AKU17197.1"/>
    </source>
</evidence>
<dbReference type="SUPFAM" id="SSF53335">
    <property type="entry name" value="S-adenosyl-L-methionine-dependent methyltransferases"/>
    <property type="match status" value="1"/>
</dbReference>
<dbReference type="OrthoDB" id="7062303at2"/>
<reference evidence="2 3" key="1">
    <citation type="submission" date="2015-03" db="EMBL/GenBank/DDBJ databases">
        <title>Luteipulveratus halotolerans sp. nov., a novel actinobacterium (Dermacoccaceae) from Sarawak, Malaysia.</title>
        <authorList>
            <person name="Juboi H."/>
            <person name="Basik A."/>
            <person name="Shamsul S.S."/>
            <person name="Arnold P."/>
            <person name="Schmitt E.K."/>
            <person name="Sanglier J.-J."/>
            <person name="Yeo T."/>
        </authorList>
    </citation>
    <scope>NUCLEOTIDE SEQUENCE [LARGE SCALE GENOMIC DNA]</scope>
    <source>
        <strain evidence="2 3">MN07-A0370</strain>
    </source>
</reference>
<dbReference type="KEGG" id="lmoi:VV02_17255"/>
<dbReference type="Pfam" id="PF08241">
    <property type="entry name" value="Methyltransf_11"/>
    <property type="match status" value="1"/>
</dbReference>
<gene>
    <name evidence="2" type="ORF">VV02_17255</name>
</gene>
<dbReference type="Gene3D" id="3.40.50.150">
    <property type="entry name" value="Vaccinia Virus protein VP39"/>
    <property type="match status" value="1"/>
</dbReference>
<sequence>MSTLLDRLDALDRQPAATRLRQRSYDALALTSGDRVIDVGSGAGRAVAELASRGHAAVGVDPDPTMLSAARQRFPGATFVTGYAEDLPFEDQSVDGVRIDKVLHNLVDPARAMTEMHRVLRRGRRAVAVGQDWESMIIDAEDPDLTRALVLSRARSVPSPRSARALRDLFSRHGFVDIELEVFTHLLDNATALSVLAGLASTTSRPSAITGEAVDAWLADQHARASTGTLMVAVPIFMSSARRQ</sequence>
<evidence type="ECO:0000313" key="3">
    <source>
        <dbReference type="Proteomes" id="UP000066480"/>
    </source>
</evidence>
<feature type="domain" description="Methyltransferase type 11" evidence="1">
    <location>
        <begin position="37"/>
        <end position="123"/>
    </location>
</feature>
<dbReference type="CDD" id="cd02440">
    <property type="entry name" value="AdoMet_MTases"/>
    <property type="match status" value="1"/>
</dbReference>
<keyword evidence="3" id="KW-1185">Reference proteome</keyword>
<dbReference type="PANTHER" id="PTHR43591:SF78">
    <property type="entry name" value="SLR0407 PROTEIN"/>
    <property type="match status" value="1"/>
</dbReference>
<name>A0A0K1JKG3_9MICO</name>